<dbReference type="PROSITE" id="PS51459">
    <property type="entry name" value="FIDO"/>
    <property type="match status" value="1"/>
</dbReference>
<dbReference type="PANTHER" id="PTHR13504:SF38">
    <property type="entry name" value="FIDO DOMAIN-CONTAINING PROTEIN"/>
    <property type="match status" value="1"/>
</dbReference>
<evidence type="ECO:0000313" key="3">
    <source>
        <dbReference type="Proteomes" id="UP001501237"/>
    </source>
</evidence>
<dbReference type="InterPro" id="IPR003812">
    <property type="entry name" value="Fido"/>
</dbReference>
<dbReference type="Gene3D" id="1.10.3290.10">
    <property type="entry name" value="Fido-like domain"/>
    <property type="match status" value="1"/>
</dbReference>
<evidence type="ECO:0000259" key="1">
    <source>
        <dbReference type="PROSITE" id="PS51459"/>
    </source>
</evidence>
<comment type="caution">
    <text evidence="2">The sequence shown here is derived from an EMBL/GenBank/DDBJ whole genome shotgun (WGS) entry which is preliminary data.</text>
</comment>
<keyword evidence="3" id="KW-1185">Reference proteome</keyword>
<proteinExistence type="predicted"/>
<sequence length="212" mass="23795">MTGDLDAPVAVRASMAHLNLVKIHPWADGNGRMSRALSTLVFSREALMPPEFSSIEEWLGRGQNTYGYYQVLKETGGAAWSPQGDAHAWIRFCLRAHHLQAQQAKRRVDLLSRAWIALSEAAAGAGRDERVTFALLPAFWGSRVRRTIYQQDAELSDQQSIRDVRELCRLGWLVSHGQARGRYYLAGPAMQPVLDTVKRSTTPFTEPYDQPT</sequence>
<protein>
    <recommendedName>
        <fullName evidence="1">Fido domain-containing protein</fullName>
    </recommendedName>
</protein>
<dbReference type="InterPro" id="IPR040198">
    <property type="entry name" value="Fido_containing"/>
</dbReference>
<feature type="domain" description="Fido" evidence="1">
    <location>
        <begin position="1"/>
        <end position="95"/>
    </location>
</feature>
<dbReference type="RefSeq" id="WP_344832141.1">
    <property type="nucleotide sequence ID" value="NZ_BAAAUV010000012.1"/>
</dbReference>
<dbReference type="InterPro" id="IPR036597">
    <property type="entry name" value="Fido-like_dom_sf"/>
</dbReference>
<dbReference type="SUPFAM" id="SSF140931">
    <property type="entry name" value="Fic-like"/>
    <property type="match status" value="1"/>
</dbReference>
<gene>
    <name evidence="2" type="ORF">GCM10010468_47830</name>
</gene>
<organism evidence="2 3">
    <name type="scientific">Actinocorallia longicatena</name>
    <dbReference type="NCBI Taxonomy" id="111803"/>
    <lineage>
        <taxon>Bacteria</taxon>
        <taxon>Bacillati</taxon>
        <taxon>Actinomycetota</taxon>
        <taxon>Actinomycetes</taxon>
        <taxon>Streptosporangiales</taxon>
        <taxon>Thermomonosporaceae</taxon>
        <taxon>Actinocorallia</taxon>
    </lineage>
</organism>
<dbReference type="PANTHER" id="PTHR13504">
    <property type="entry name" value="FIDO DOMAIN-CONTAINING PROTEIN DDB_G0283145"/>
    <property type="match status" value="1"/>
</dbReference>
<dbReference type="Pfam" id="PF02661">
    <property type="entry name" value="Fic"/>
    <property type="match status" value="1"/>
</dbReference>
<name>A0ABP6QDK0_9ACTN</name>
<dbReference type="Proteomes" id="UP001501237">
    <property type="component" value="Unassembled WGS sequence"/>
</dbReference>
<dbReference type="EMBL" id="BAAAUV010000012">
    <property type="protein sequence ID" value="GAA3222182.1"/>
    <property type="molecule type" value="Genomic_DNA"/>
</dbReference>
<evidence type="ECO:0000313" key="2">
    <source>
        <dbReference type="EMBL" id="GAA3222182.1"/>
    </source>
</evidence>
<accession>A0ABP6QDK0</accession>
<reference evidence="3" key="1">
    <citation type="journal article" date="2019" name="Int. J. Syst. Evol. Microbiol.">
        <title>The Global Catalogue of Microorganisms (GCM) 10K type strain sequencing project: providing services to taxonomists for standard genome sequencing and annotation.</title>
        <authorList>
            <consortium name="The Broad Institute Genomics Platform"/>
            <consortium name="The Broad Institute Genome Sequencing Center for Infectious Disease"/>
            <person name="Wu L."/>
            <person name="Ma J."/>
        </authorList>
    </citation>
    <scope>NUCLEOTIDE SEQUENCE [LARGE SCALE GENOMIC DNA]</scope>
    <source>
        <strain evidence="3">JCM 9377</strain>
    </source>
</reference>